<dbReference type="InterPro" id="IPR029068">
    <property type="entry name" value="Glyas_Bleomycin-R_OHBP_Dase"/>
</dbReference>
<dbReference type="PANTHER" id="PTHR34109:SF1">
    <property type="entry name" value="VOC DOMAIN-CONTAINING PROTEIN"/>
    <property type="match status" value="1"/>
</dbReference>
<dbReference type="InterPro" id="IPR032710">
    <property type="entry name" value="NTF2-like_dom_sf"/>
</dbReference>
<evidence type="ECO:0000259" key="1">
    <source>
        <dbReference type="PROSITE" id="PS51819"/>
    </source>
</evidence>
<dbReference type="Gene3D" id="3.30.720.110">
    <property type="match status" value="1"/>
</dbReference>
<dbReference type="RefSeq" id="WP_093722260.1">
    <property type="nucleotide sequence ID" value="NZ_JASJUS010000020.1"/>
</dbReference>
<organism evidence="2 3">
    <name type="scientific">Streptomyces fuscus</name>
    <dbReference type="NCBI Taxonomy" id="3048495"/>
    <lineage>
        <taxon>Bacteria</taxon>
        <taxon>Bacillati</taxon>
        <taxon>Actinomycetota</taxon>
        <taxon>Actinomycetes</taxon>
        <taxon>Kitasatosporales</taxon>
        <taxon>Streptomycetaceae</taxon>
        <taxon>Streptomyces</taxon>
    </lineage>
</organism>
<proteinExistence type="predicted"/>
<dbReference type="SUPFAM" id="SSF54593">
    <property type="entry name" value="Glyoxalase/Bleomycin resistance protein/Dihydroxybiphenyl dioxygenase"/>
    <property type="match status" value="1"/>
</dbReference>
<accession>A0ABT7J2C2</accession>
<dbReference type="InterPro" id="IPR037523">
    <property type="entry name" value="VOC_core"/>
</dbReference>
<sequence length="267" mass="29019">MNAITTTTTASVWPCLAYRDARAAITFLTEVYGFRETAVHAREDDPSVVEHAELRWPLGGGVMLGSAGKDDSAWGRREPGNDAVYVVCDDPDGLFRRAEDAGAEIVRGLVDEDYGSRGFSVRDPEGNLWSFGTYRGEGAAPRADRETFAALLDEWAAAIVANDAEAIARFATPDWTFVAATGITAGARFLKLVAAGELTHDSMNLEVERVASLSDTTALVTAHGTNSGTFRGERFTADEWATDVFVWDGERWRCSLTQLTSIDSPQR</sequence>
<feature type="domain" description="VOC" evidence="1">
    <location>
        <begin position="8"/>
        <end position="134"/>
    </location>
</feature>
<dbReference type="InterPro" id="IPR004360">
    <property type="entry name" value="Glyas_Fos-R_dOase_dom"/>
</dbReference>
<dbReference type="EMBL" id="JASJUS010000020">
    <property type="protein sequence ID" value="MDL2079008.1"/>
    <property type="molecule type" value="Genomic_DNA"/>
</dbReference>
<dbReference type="Gene3D" id="3.10.450.50">
    <property type="match status" value="1"/>
</dbReference>
<dbReference type="Pfam" id="PF14534">
    <property type="entry name" value="DUF4440"/>
    <property type="match status" value="1"/>
</dbReference>
<dbReference type="InterPro" id="IPR027843">
    <property type="entry name" value="DUF4440"/>
</dbReference>
<evidence type="ECO:0000313" key="3">
    <source>
        <dbReference type="Proteomes" id="UP001241926"/>
    </source>
</evidence>
<dbReference type="Gene3D" id="3.30.720.120">
    <property type="match status" value="1"/>
</dbReference>
<dbReference type="Pfam" id="PF00903">
    <property type="entry name" value="Glyoxalase"/>
    <property type="match status" value="1"/>
</dbReference>
<dbReference type="PANTHER" id="PTHR34109">
    <property type="entry name" value="BNAUNNG04460D PROTEIN-RELATED"/>
    <property type="match status" value="1"/>
</dbReference>
<name>A0ABT7J2C2_9ACTN</name>
<dbReference type="PROSITE" id="PS51819">
    <property type="entry name" value="VOC"/>
    <property type="match status" value="1"/>
</dbReference>
<dbReference type="Proteomes" id="UP001241926">
    <property type="component" value="Unassembled WGS sequence"/>
</dbReference>
<gene>
    <name evidence="2" type="ORF">QNN03_21465</name>
</gene>
<keyword evidence="3" id="KW-1185">Reference proteome</keyword>
<comment type="caution">
    <text evidence="2">The sequence shown here is derived from an EMBL/GenBank/DDBJ whole genome shotgun (WGS) entry which is preliminary data.</text>
</comment>
<evidence type="ECO:0000313" key="2">
    <source>
        <dbReference type="EMBL" id="MDL2079008.1"/>
    </source>
</evidence>
<reference evidence="2 3" key="1">
    <citation type="submission" date="2023-05" db="EMBL/GenBank/DDBJ databases">
        <title>Streptomyces fuscus sp. nov., a brown-black pigment producing actinomyces isolated from dry sand of Sea duck farm.</title>
        <authorList>
            <person name="Xie J."/>
            <person name="Shen N."/>
        </authorList>
    </citation>
    <scope>NUCLEOTIDE SEQUENCE [LARGE SCALE GENOMIC DNA]</scope>
    <source>
        <strain evidence="2 3">GXMU-J15</strain>
    </source>
</reference>
<dbReference type="SUPFAM" id="SSF54427">
    <property type="entry name" value="NTF2-like"/>
    <property type="match status" value="1"/>
</dbReference>
<protein>
    <submittedName>
        <fullName evidence="2">DUF4440 domain-containing protein</fullName>
    </submittedName>
</protein>